<dbReference type="Proteomes" id="UP000199356">
    <property type="component" value="Unassembled WGS sequence"/>
</dbReference>
<keyword evidence="2" id="KW-1185">Reference proteome</keyword>
<sequence length="130" mass="14183">MGIDTLSEEDIYRLADAGILTDFAIVPRGHPDLKRPWAPENFQTTVSMRLLGAEIRAAYDPHQAAQSAGFVEAFYKHSGREYTPPEPTEAQLRDAAIVAAVQAHVDTLSAHKRLAIFGHLSADIGTQDAD</sequence>
<accession>A0A1I5V2D7</accession>
<reference evidence="1 2" key="1">
    <citation type="submission" date="2016-10" db="EMBL/GenBank/DDBJ databases">
        <authorList>
            <person name="de Groot N.N."/>
        </authorList>
    </citation>
    <scope>NUCLEOTIDE SEQUENCE [LARGE SCALE GENOMIC DNA]</scope>
    <source>
        <strain evidence="1 2">DSM 19547</strain>
    </source>
</reference>
<name>A0A1I5V2D7_9RHOB</name>
<dbReference type="EMBL" id="FOXA01000026">
    <property type="protein sequence ID" value="SFQ01724.1"/>
    <property type="molecule type" value="Genomic_DNA"/>
</dbReference>
<evidence type="ECO:0000313" key="2">
    <source>
        <dbReference type="Proteomes" id="UP000199356"/>
    </source>
</evidence>
<organism evidence="1 2">
    <name type="scientific">Tranquillimonas alkanivorans</name>
    <dbReference type="NCBI Taxonomy" id="441119"/>
    <lineage>
        <taxon>Bacteria</taxon>
        <taxon>Pseudomonadati</taxon>
        <taxon>Pseudomonadota</taxon>
        <taxon>Alphaproteobacteria</taxon>
        <taxon>Rhodobacterales</taxon>
        <taxon>Roseobacteraceae</taxon>
        <taxon>Tranquillimonas</taxon>
    </lineage>
</organism>
<protein>
    <submittedName>
        <fullName evidence="1">Uncharacterized protein</fullName>
    </submittedName>
</protein>
<evidence type="ECO:0000313" key="1">
    <source>
        <dbReference type="EMBL" id="SFQ01724.1"/>
    </source>
</evidence>
<proteinExistence type="predicted"/>
<gene>
    <name evidence="1" type="ORF">SAMN04488047_12632</name>
</gene>
<dbReference type="RefSeq" id="WP_093424993.1">
    <property type="nucleotide sequence ID" value="NZ_FOXA01000026.1"/>
</dbReference>
<dbReference type="AlphaFoldDB" id="A0A1I5V2D7"/>